<reference evidence="1" key="1">
    <citation type="submission" date="2022-06" db="EMBL/GenBank/DDBJ databases">
        <authorList>
            <person name="Legras J.-L."/>
            <person name="Devillers H."/>
            <person name="Grondin C."/>
        </authorList>
    </citation>
    <scope>NUCLEOTIDE SEQUENCE</scope>
    <source>
        <strain evidence="1">CLIB 1444</strain>
    </source>
</reference>
<evidence type="ECO:0000313" key="2">
    <source>
        <dbReference type="Proteomes" id="UP001152531"/>
    </source>
</evidence>
<protein>
    <submittedName>
        <fullName evidence="1">Alpha-1,3-mannosyltransferase Mnn1p</fullName>
    </submittedName>
</protein>
<proteinExistence type="predicted"/>
<accession>A0ACA9Y350</accession>
<organism evidence="1 2">
    <name type="scientific">[Candida] jaroonii</name>
    <dbReference type="NCBI Taxonomy" id="467808"/>
    <lineage>
        <taxon>Eukaryota</taxon>
        <taxon>Fungi</taxon>
        <taxon>Dikarya</taxon>
        <taxon>Ascomycota</taxon>
        <taxon>Saccharomycotina</taxon>
        <taxon>Pichiomycetes</taxon>
        <taxon>Debaryomycetaceae</taxon>
        <taxon>Yamadazyma</taxon>
    </lineage>
</organism>
<keyword evidence="2" id="KW-1185">Reference proteome</keyword>
<sequence length="766" mass="89697">MIKMNKKIAIYSVLGIWLILVNLWLFNYKSSVKVTSIYDDENPIPKPSQKLNDDGKTINLDFRNNELVRSILKKLSIKDERKLDGHSVIYDKLLKNHELSTILNLDFNERCDLFFKNLYLHNTNWFLDPNEDFPLDHRHQFDFESFRKSVTNEVKEKYAEKHGLDKNDVKINAEVEKMITDAYEAFWYKTMDVEQRVIDSLSTLRIFNKCYVTNDNTYQINKNKKLVRSEQSFASKHDFNLTPDERLINTKSFNSCNEIESRVYKWLSFAYPVFERWTGDQLSSPPDMKKYVDYPEVFKTTNNKFKGTIGKPIKSEFTNNKPCFLNEFKNRMNGKGLVLSISDKHVDDTVKLIQLLRALNNHYPIQIVYYDSLSSESKRRIVNAARNKMVDLPQSFLKVKHHFPKDYFNEKDGGLPKQEVWFVNAYNAIHINYRDKFRKFASKFLAALFNSFEEYMLIDADTVLVQNPEFFFKLKNYVAKGAYFYKDRTAAEFRPTSDGIFFQKISPSVIDKVMFDIPIITSYTTNREFFDGMGHYMESGLVLINRHLHFNSVLAMVQLNFYNPATSRVYGDKEIFWLGFAANGDEDYHFNKFFVAAIGTQTPQTDRLTSEGKLKISREICSAHPGHINGEDGKSLIWFNSGYKFCGQSERVDYESEVQRQDRLKFLKNAKDMRKYYESPIPLKHAIIPPFKSKTETLCDNAIEEPKEGWKMDRDYCRSYLWCAYSSIGGLTKDGGDNTQVGQFFEFDDESVDLFQYYGDVWVGNE</sequence>
<comment type="caution">
    <text evidence="1">The sequence shown here is derived from an EMBL/GenBank/DDBJ whole genome shotgun (WGS) entry which is preliminary data.</text>
</comment>
<dbReference type="EMBL" id="CALSDN010000002">
    <property type="protein sequence ID" value="CAH6719263.1"/>
    <property type="molecule type" value="Genomic_DNA"/>
</dbReference>
<gene>
    <name evidence="1" type="ORF">CLIB1444_02S04544</name>
</gene>
<dbReference type="Proteomes" id="UP001152531">
    <property type="component" value="Unassembled WGS sequence"/>
</dbReference>
<evidence type="ECO:0000313" key="1">
    <source>
        <dbReference type="EMBL" id="CAH6719263.1"/>
    </source>
</evidence>
<name>A0ACA9Y350_9ASCO</name>